<keyword evidence="1" id="KW-0812">Transmembrane</keyword>
<organism evidence="2 3">
    <name type="scientific">Bacteroides uniformis</name>
    <dbReference type="NCBI Taxonomy" id="820"/>
    <lineage>
        <taxon>Bacteria</taxon>
        <taxon>Pseudomonadati</taxon>
        <taxon>Bacteroidota</taxon>
        <taxon>Bacteroidia</taxon>
        <taxon>Bacteroidales</taxon>
        <taxon>Bacteroidaceae</taxon>
        <taxon>Bacteroides</taxon>
    </lineage>
</organism>
<evidence type="ECO:0000313" key="3">
    <source>
        <dbReference type="Proteomes" id="UP000095766"/>
    </source>
</evidence>
<feature type="transmembrane region" description="Helical" evidence="1">
    <location>
        <begin position="6"/>
        <end position="22"/>
    </location>
</feature>
<protein>
    <submittedName>
        <fullName evidence="2">Uncharacterized protein</fullName>
    </submittedName>
</protein>
<gene>
    <name evidence="2" type="ORF">ERS852510_01239</name>
</gene>
<proteinExistence type="predicted"/>
<name>A0A174M773_BACUN</name>
<evidence type="ECO:0000256" key="1">
    <source>
        <dbReference type="SAM" id="Phobius"/>
    </source>
</evidence>
<keyword evidence="1" id="KW-1133">Transmembrane helix</keyword>
<reference evidence="2 3" key="1">
    <citation type="submission" date="2015-09" db="EMBL/GenBank/DDBJ databases">
        <authorList>
            <consortium name="Pathogen Informatics"/>
        </authorList>
    </citation>
    <scope>NUCLEOTIDE SEQUENCE [LARGE SCALE GENOMIC DNA]</scope>
    <source>
        <strain evidence="2 3">2789STDY5834898</strain>
    </source>
</reference>
<keyword evidence="1" id="KW-0472">Membrane</keyword>
<dbReference type="Proteomes" id="UP000095766">
    <property type="component" value="Unassembled WGS sequence"/>
</dbReference>
<dbReference type="AlphaFoldDB" id="A0A174M773"/>
<dbReference type="EMBL" id="CZAO01000005">
    <property type="protein sequence ID" value="CUP29845.1"/>
    <property type="molecule type" value="Genomic_DNA"/>
</dbReference>
<evidence type="ECO:0000313" key="2">
    <source>
        <dbReference type="EMBL" id="CUP29845.1"/>
    </source>
</evidence>
<sequence length="46" mass="5569">MTSYLYSLFLNYVTKVMLFFYIQTKNNVFFRDSSNLTYFPLTCTMT</sequence>
<accession>A0A174M773</accession>